<sequence>MKMTIEIDCTPIEARTFMGLPDVTALNDKLVEEMQNRMSANINMLSPDELMKNWTAFGVGAQEQFRKLMSTAVDMGMGGGANRPK</sequence>
<dbReference type="EMBL" id="JAOTJD010000023">
    <property type="protein sequence ID" value="MFD3264890.1"/>
    <property type="molecule type" value="Genomic_DNA"/>
</dbReference>
<dbReference type="Proteomes" id="UP001598130">
    <property type="component" value="Unassembled WGS sequence"/>
</dbReference>
<comment type="caution">
    <text evidence="1">The sequence shown here is derived from an EMBL/GenBank/DDBJ whole genome shotgun (WGS) entry which is preliminary data.</text>
</comment>
<keyword evidence="2" id="KW-1185">Reference proteome</keyword>
<organism evidence="1 2">
    <name type="scientific">Phenylobacterium ferrooxidans</name>
    <dbReference type="NCBI Taxonomy" id="2982689"/>
    <lineage>
        <taxon>Bacteria</taxon>
        <taxon>Pseudomonadati</taxon>
        <taxon>Pseudomonadota</taxon>
        <taxon>Alphaproteobacteria</taxon>
        <taxon>Caulobacterales</taxon>
        <taxon>Caulobacteraceae</taxon>
        <taxon>Phenylobacterium</taxon>
    </lineage>
</organism>
<evidence type="ECO:0000313" key="1">
    <source>
        <dbReference type="EMBL" id="MFD3264890.1"/>
    </source>
</evidence>
<evidence type="ECO:0000313" key="2">
    <source>
        <dbReference type="Proteomes" id="UP001598130"/>
    </source>
</evidence>
<dbReference type="RefSeq" id="WP_304780547.1">
    <property type="nucleotide sequence ID" value="NZ_JAOTJD010000023.1"/>
</dbReference>
<reference evidence="1 2" key="1">
    <citation type="submission" date="2022-09" db="EMBL/GenBank/DDBJ databases">
        <title>New species of Phenylobacterium.</title>
        <authorList>
            <person name="Mieszkin S."/>
        </authorList>
    </citation>
    <scope>NUCLEOTIDE SEQUENCE [LARGE SCALE GENOMIC DNA]</scope>
    <source>
        <strain evidence="1 2">HK31-G</strain>
    </source>
</reference>
<dbReference type="Pfam" id="PF20099">
    <property type="entry name" value="DUF6489"/>
    <property type="match status" value="1"/>
</dbReference>
<name>A0ABW6CSW0_9CAUL</name>
<protein>
    <submittedName>
        <fullName evidence="1">DUF6489 family protein</fullName>
    </submittedName>
</protein>
<proteinExistence type="predicted"/>
<dbReference type="InterPro" id="IPR045502">
    <property type="entry name" value="DUF6489"/>
</dbReference>
<accession>A0ABW6CSW0</accession>
<gene>
    <name evidence="1" type="ORF">OCL97_13080</name>
</gene>